<feature type="transmembrane region" description="Helical" evidence="1">
    <location>
        <begin position="6"/>
        <end position="23"/>
    </location>
</feature>
<evidence type="ECO:0000313" key="3">
    <source>
        <dbReference type="Proteomes" id="UP000198210"/>
    </source>
</evidence>
<name>A0A1C5HIG2_9ACTN</name>
<dbReference type="Proteomes" id="UP000198210">
    <property type="component" value="Chromosome I"/>
</dbReference>
<organism evidence="2 3">
    <name type="scientific">Micromonospora siamensis</name>
    <dbReference type="NCBI Taxonomy" id="299152"/>
    <lineage>
        <taxon>Bacteria</taxon>
        <taxon>Bacillati</taxon>
        <taxon>Actinomycetota</taxon>
        <taxon>Actinomycetes</taxon>
        <taxon>Micromonosporales</taxon>
        <taxon>Micromonosporaceae</taxon>
        <taxon>Micromonospora</taxon>
    </lineage>
</organism>
<evidence type="ECO:0000256" key="1">
    <source>
        <dbReference type="SAM" id="Phobius"/>
    </source>
</evidence>
<protein>
    <submittedName>
        <fullName evidence="2">Uncharacterized protein</fullName>
    </submittedName>
</protein>
<keyword evidence="3" id="KW-1185">Reference proteome</keyword>
<sequence length="121" mass="13075">MLVFEVGFLLAGVLLPLALVHRWGRIWPGWVPLLAGRRIPPALLLVPAAVFAVGLVGYFGVGLVDLAVETVTGTFDPGDGRFPLGFFWVAEPAYWVWGWGLGVAALSFRTRTRPVCPGCGR</sequence>
<dbReference type="EMBL" id="LT607751">
    <property type="protein sequence ID" value="SCG45798.1"/>
    <property type="molecule type" value="Genomic_DNA"/>
</dbReference>
<gene>
    <name evidence="2" type="ORF">GA0074704_1793</name>
</gene>
<reference evidence="2 3" key="1">
    <citation type="submission" date="2016-06" db="EMBL/GenBank/DDBJ databases">
        <authorList>
            <person name="Kjaerup R.B."/>
            <person name="Dalgaard T.S."/>
            <person name="Juul-Madsen H.R."/>
        </authorList>
    </citation>
    <scope>NUCLEOTIDE SEQUENCE [LARGE SCALE GENOMIC DNA]</scope>
    <source>
        <strain evidence="2 3">DSM 45097</strain>
    </source>
</reference>
<evidence type="ECO:0000313" key="2">
    <source>
        <dbReference type="EMBL" id="SCG45798.1"/>
    </source>
</evidence>
<feature type="transmembrane region" description="Helical" evidence="1">
    <location>
        <begin position="43"/>
        <end position="64"/>
    </location>
</feature>
<dbReference type="RefSeq" id="WP_088970069.1">
    <property type="nucleotide sequence ID" value="NZ_JBHLYF010000019.1"/>
</dbReference>
<keyword evidence="1" id="KW-1133">Transmembrane helix</keyword>
<feature type="transmembrane region" description="Helical" evidence="1">
    <location>
        <begin position="84"/>
        <end position="106"/>
    </location>
</feature>
<keyword evidence="1" id="KW-0812">Transmembrane</keyword>
<accession>A0A1C5HIG2</accession>
<keyword evidence="1" id="KW-0472">Membrane</keyword>
<dbReference type="AlphaFoldDB" id="A0A1C5HIG2"/>
<proteinExistence type="predicted"/>